<dbReference type="InterPro" id="IPR024987">
    <property type="entry name" value="DUF3889"/>
</dbReference>
<dbReference type="EMBL" id="SRHY01000013">
    <property type="protein sequence ID" value="TFJ92954.1"/>
    <property type="molecule type" value="Genomic_DNA"/>
</dbReference>
<dbReference type="RefSeq" id="WP_135109999.1">
    <property type="nucleotide sequence ID" value="NZ_SRHY01000013.1"/>
</dbReference>
<proteinExistence type="predicted"/>
<dbReference type="OrthoDB" id="2377048at2"/>
<dbReference type="AlphaFoldDB" id="A0A4Y9AF17"/>
<comment type="caution">
    <text evidence="1">The sequence shown here is derived from an EMBL/GenBank/DDBJ whole genome shotgun (WGS) entry which is preliminary data.</text>
</comment>
<organism evidence="1 2">
    <name type="scientific">Lentibacillus salicampi</name>
    <dbReference type="NCBI Taxonomy" id="175306"/>
    <lineage>
        <taxon>Bacteria</taxon>
        <taxon>Bacillati</taxon>
        <taxon>Bacillota</taxon>
        <taxon>Bacilli</taxon>
        <taxon>Bacillales</taxon>
        <taxon>Bacillaceae</taxon>
        <taxon>Lentibacillus</taxon>
    </lineage>
</organism>
<gene>
    <name evidence="1" type="ORF">E4U82_09715</name>
</gene>
<dbReference type="Proteomes" id="UP000298484">
    <property type="component" value="Unassembled WGS sequence"/>
</dbReference>
<accession>A0A4Y9AF17</accession>
<evidence type="ECO:0000313" key="1">
    <source>
        <dbReference type="EMBL" id="TFJ92954.1"/>
    </source>
</evidence>
<reference evidence="1 2" key="1">
    <citation type="submission" date="2019-03" db="EMBL/GenBank/DDBJ databases">
        <title>Genome sequence of Lentibacillus salicampi ATCC BAA-719.</title>
        <authorList>
            <person name="Maclea K.S."/>
            <person name="Simoes Junior M."/>
        </authorList>
    </citation>
    <scope>NUCLEOTIDE SEQUENCE [LARGE SCALE GENOMIC DNA]</scope>
    <source>
        <strain evidence="1 2">ATCC BAA-719</strain>
    </source>
</reference>
<protein>
    <submittedName>
        <fullName evidence="1">DUF3889 domain-containing protein</fullName>
    </submittedName>
</protein>
<sequence>MRRLFTALGILLLLSGGMTSGIVLPNVHAEDDIPSYAKWGRLAMQKTGSRYPDADIVDYLHQGREENDSTAVEKFKLWLREDDKEFGVLIAIEFSTKTEEVIDITFSETSQ</sequence>
<name>A0A4Y9AF17_9BACI</name>
<keyword evidence="2" id="KW-1185">Reference proteome</keyword>
<dbReference type="Gene3D" id="3.10.450.390">
    <property type="entry name" value="Protein of unknown function DUF3889"/>
    <property type="match status" value="1"/>
</dbReference>
<dbReference type="Pfam" id="PF13028">
    <property type="entry name" value="DUF3889"/>
    <property type="match status" value="1"/>
</dbReference>
<evidence type="ECO:0000313" key="2">
    <source>
        <dbReference type="Proteomes" id="UP000298484"/>
    </source>
</evidence>